<reference evidence="2 3" key="1">
    <citation type="submission" date="2019-10" db="EMBL/GenBank/DDBJ databases">
        <authorList>
            <person name="Dong K."/>
        </authorList>
    </citation>
    <scope>NUCLEOTIDE SEQUENCE [LARGE SCALE GENOMIC DNA]</scope>
    <source>
        <strain evidence="3">dk386</strain>
    </source>
</reference>
<evidence type="ECO:0000313" key="2">
    <source>
        <dbReference type="EMBL" id="QGA11016.1"/>
    </source>
</evidence>
<gene>
    <name evidence="2" type="ORF">GFH30_06255</name>
</gene>
<feature type="transmembrane region" description="Helical" evidence="1">
    <location>
        <begin position="231"/>
        <end position="252"/>
    </location>
</feature>
<feature type="transmembrane region" description="Helical" evidence="1">
    <location>
        <begin position="194"/>
        <end position="219"/>
    </location>
</feature>
<protein>
    <submittedName>
        <fullName evidence="2">Uncharacterized protein</fullName>
    </submittedName>
</protein>
<name>A0ABX6CZP1_9GAMM</name>
<dbReference type="RefSeq" id="WP_153371410.1">
    <property type="nucleotide sequence ID" value="NZ_CP045650.1"/>
</dbReference>
<keyword evidence="3" id="KW-1185">Reference proteome</keyword>
<evidence type="ECO:0000313" key="3">
    <source>
        <dbReference type="Proteomes" id="UP000327478"/>
    </source>
</evidence>
<feature type="transmembrane region" description="Helical" evidence="1">
    <location>
        <begin position="157"/>
        <end position="182"/>
    </location>
</feature>
<keyword evidence="1" id="KW-0812">Transmembrane</keyword>
<keyword evidence="1" id="KW-0472">Membrane</keyword>
<dbReference type="Proteomes" id="UP000327478">
    <property type="component" value="Chromosome"/>
</dbReference>
<organism evidence="2 3">
    <name type="scientific">Acinetobacter wanghuae</name>
    <dbReference type="NCBI Taxonomy" id="2662362"/>
    <lineage>
        <taxon>Bacteria</taxon>
        <taxon>Pseudomonadati</taxon>
        <taxon>Pseudomonadota</taxon>
        <taxon>Gammaproteobacteria</taxon>
        <taxon>Moraxellales</taxon>
        <taxon>Moraxellaceae</taxon>
        <taxon>Acinetobacter</taxon>
    </lineage>
</organism>
<dbReference type="EMBL" id="CP045650">
    <property type="protein sequence ID" value="QGA11016.1"/>
    <property type="molecule type" value="Genomic_DNA"/>
</dbReference>
<sequence length="270" mass="30329">MTNHAQETFIKRHLNPENFNQKEIVEETALLFSILIDDYVKTAAKETFYNLPYKDISVLVFDDKSNDIKTDSFNGFITTVTEEIKNTFNSYELTTELEHATACYEKFASHIELALIQKRFMLDTAKEANRVAGVARKDADFAKKQAKKAKEMSNAMVTNFVTILGVFATIIITVFGGMQIISATTKLLQTDLNLATLFLVLSFISLLIILILWMLFSFIINLKKDVNSNSALITAITVLSITIMLSAAYIIFSGKDFSQTSAKVLVKDDK</sequence>
<accession>A0ABX6CZP1</accession>
<proteinExistence type="predicted"/>
<keyword evidence="1" id="KW-1133">Transmembrane helix</keyword>
<evidence type="ECO:0000256" key="1">
    <source>
        <dbReference type="SAM" id="Phobius"/>
    </source>
</evidence>